<feature type="domain" description="Histidine kinase/HSP90-like ATPase" evidence="3">
    <location>
        <begin position="484"/>
        <end position="572"/>
    </location>
</feature>
<sequence>MKHKLQTHFFLTYFFMAMIVVLLFSIFFFQYTSEILIERETKNLQELNNSFLSRTDAELRELDNVSINIAYSSRIKKQLSEWMDVPAASDEFRNLTTLFMSINGTNLNADQINLYDYNGYLLRVGTKTNIYPIDLSTLDWMDEVSKNAGKKTISLPYATNDLKTSGTSSTPPTWYISLYRTLQDSSKEEIGVIETMKKCSSVFKSIITYKKRTKNAPEVYIYDSDGRQVYPYVESEESHIPSDYYSLVSGQPESESLKTWGAEGERELVIHKTSSYTHWTHVIVQDEAQVLLPVRNMLDFLIMVVFLMVGLCLVFSYMTSRQLIKPIRKLKRVIRSTVLDTLDENNKAELSNSFAELEELNQEFADMNVNLKNSMNALLDSRAQELKSRSLALQSQINPHFYYNTLASIIVLAEKERKEEVITICRNLTRMMRYITGSSNAPVTLREEMDYVRKYLYCMKVRFQENLNYTIEVDESILDVPVPKLIIQPIVENALKYGIDCKPPWDISIRSVVSEDAWRIEVEDSGTGFSEKALEQIRERIQTADEQPGLPELNIDGLGLLNVYIRWRLHCGEQIIFEYGNTGQHHGIVTIGRCTKAP</sequence>
<evidence type="ECO:0000256" key="1">
    <source>
        <dbReference type="SAM" id="Coils"/>
    </source>
</evidence>
<dbReference type="InterPro" id="IPR010559">
    <property type="entry name" value="Sig_transdc_His_kin_internal"/>
</dbReference>
<dbReference type="GO" id="GO:0000155">
    <property type="term" value="F:phosphorelay sensor kinase activity"/>
    <property type="evidence" value="ECO:0007669"/>
    <property type="project" value="InterPro"/>
</dbReference>
<feature type="coiled-coil region" evidence="1">
    <location>
        <begin position="350"/>
        <end position="377"/>
    </location>
</feature>
<dbReference type="EMBL" id="RHJS01000002">
    <property type="protein sequence ID" value="RRK34253.1"/>
    <property type="molecule type" value="Genomic_DNA"/>
</dbReference>
<keyword evidence="6" id="KW-1185">Reference proteome</keyword>
<keyword evidence="2" id="KW-0472">Membrane</keyword>
<proteinExistence type="predicted"/>
<evidence type="ECO:0000259" key="4">
    <source>
        <dbReference type="Pfam" id="PF06580"/>
    </source>
</evidence>
<evidence type="ECO:0000259" key="3">
    <source>
        <dbReference type="Pfam" id="PF02518"/>
    </source>
</evidence>
<evidence type="ECO:0000313" key="5">
    <source>
        <dbReference type="EMBL" id="RRK34253.1"/>
    </source>
</evidence>
<feature type="transmembrane region" description="Helical" evidence="2">
    <location>
        <begin position="12"/>
        <end position="31"/>
    </location>
</feature>
<gene>
    <name evidence="5" type="ORF">EBB54_25155</name>
</gene>
<dbReference type="InterPro" id="IPR036890">
    <property type="entry name" value="HATPase_C_sf"/>
</dbReference>
<keyword evidence="1" id="KW-0175">Coiled coil</keyword>
<comment type="caution">
    <text evidence="5">The sequence shown here is derived from an EMBL/GenBank/DDBJ whole genome shotgun (WGS) entry which is preliminary data.</text>
</comment>
<dbReference type="Proteomes" id="UP000274920">
    <property type="component" value="Unassembled WGS sequence"/>
</dbReference>
<feature type="domain" description="Signal transduction histidine kinase internal region" evidence="4">
    <location>
        <begin position="392"/>
        <end position="467"/>
    </location>
</feature>
<dbReference type="InterPro" id="IPR050640">
    <property type="entry name" value="Bact_2-comp_sensor_kinase"/>
</dbReference>
<protein>
    <submittedName>
        <fullName evidence="5">HAMP domain-containing protein</fullName>
    </submittedName>
</protein>
<dbReference type="GO" id="GO:0016020">
    <property type="term" value="C:membrane"/>
    <property type="evidence" value="ECO:0007669"/>
    <property type="project" value="InterPro"/>
</dbReference>
<dbReference type="Pfam" id="PF06580">
    <property type="entry name" value="His_kinase"/>
    <property type="match status" value="1"/>
</dbReference>
<dbReference type="Pfam" id="PF02518">
    <property type="entry name" value="HATPase_c"/>
    <property type="match status" value="1"/>
</dbReference>
<dbReference type="SUPFAM" id="SSF55874">
    <property type="entry name" value="ATPase domain of HSP90 chaperone/DNA topoisomerase II/histidine kinase"/>
    <property type="match status" value="1"/>
</dbReference>
<accession>A0A426DNC1</accession>
<dbReference type="PANTHER" id="PTHR34220">
    <property type="entry name" value="SENSOR HISTIDINE KINASE YPDA"/>
    <property type="match status" value="1"/>
</dbReference>
<organism evidence="5 6">
    <name type="scientific">Schaedlerella arabinosiphila</name>
    <dbReference type="NCBI Taxonomy" id="2044587"/>
    <lineage>
        <taxon>Bacteria</taxon>
        <taxon>Bacillati</taxon>
        <taxon>Bacillota</taxon>
        <taxon>Clostridia</taxon>
        <taxon>Lachnospirales</taxon>
        <taxon>Lachnospiraceae</taxon>
        <taxon>Schaedlerella</taxon>
    </lineage>
</organism>
<name>A0A426DNC1_9FIRM</name>
<dbReference type="Gene3D" id="3.30.565.10">
    <property type="entry name" value="Histidine kinase-like ATPase, C-terminal domain"/>
    <property type="match status" value="1"/>
</dbReference>
<dbReference type="AlphaFoldDB" id="A0A426DNC1"/>
<dbReference type="Gene3D" id="6.10.340.10">
    <property type="match status" value="1"/>
</dbReference>
<keyword evidence="2" id="KW-0812">Transmembrane</keyword>
<evidence type="ECO:0000256" key="2">
    <source>
        <dbReference type="SAM" id="Phobius"/>
    </source>
</evidence>
<dbReference type="RefSeq" id="WP_125129408.1">
    <property type="nucleotide sequence ID" value="NZ_RHJS01000002.1"/>
</dbReference>
<keyword evidence="2" id="KW-1133">Transmembrane helix</keyword>
<reference evidence="5" key="1">
    <citation type="submission" date="2018-10" db="EMBL/GenBank/DDBJ databases">
        <title>Schaedlerella arabinophila gen. nov. sp. nov., isolated from the mouse intestinal tract and comparative analysis with the genome of the closely related altered Schaedler flora strain ASF502.</title>
        <authorList>
            <person name="Miyake S."/>
            <person name="Soh M."/>
            <person name="Seedorf H."/>
        </authorList>
    </citation>
    <scope>NUCLEOTIDE SEQUENCE [LARGE SCALE GENOMIC DNA]</scope>
    <source>
        <strain evidence="5">DSM 106076</strain>
    </source>
</reference>
<dbReference type="InterPro" id="IPR003594">
    <property type="entry name" value="HATPase_dom"/>
</dbReference>
<dbReference type="PANTHER" id="PTHR34220:SF7">
    <property type="entry name" value="SENSOR HISTIDINE KINASE YPDA"/>
    <property type="match status" value="1"/>
</dbReference>
<evidence type="ECO:0000313" key="6">
    <source>
        <dbReference type="Proteomes" id="UP000274920"/>
    </source>
</evidence>
<feature type="transmembrane region" description="Helical" evidence="2">
    <location>
        <begin position="300"/>
        <end position="319"/>
    </location>
</feature>